<gene>
    <name evidence="1" type="ORF">G9U55_11455</name>
</gene>
<proteinExistence type="predicted"/>
<reference evidence="1 2" key="1">
    <citation type="submission" date="2020-03" db="EMBL/GenBank/DDBJ databases">
        <title>Genome mining and metabolic profiling illuminate the polycyclic tetramate macrolactams from Streptomyces koyangensis SCSIO 5802.</title>
        <authorList>
            <person name="Ding W."/>
        </authorList>
    </citation>
    <scope>NUCLEOTIDE SEQUENCE [LARGE SCALE GENOMIC DNA]</scope>
    <source>
        <strain evidence="1 2">SCSIO 5802</strain>
    </source>
</reference>
<keyword evidence="2" id="KW-1185">Reference proteome</keyword>
<evidence type="ECO:0000313" key="1">
    <source>
        <dbReference type="EMBL" id="QRF02758.1"/>
    </source>
</evidence>
<dbReference type="EMBL" id="CP049945">
    <property type="protein sequence ID" value="QRF02758.1"/>
    <property type="molecule type" value="Genomic_DNA"/>
</dbReference>
<protein>
    <submittedName>
        <fullName evidence="1">Uncharacterized protein</fullName>
    </submittedName>
</protein>
<organism evidence="1 2">
    <name type="scientific">Streptomyces koyangensis</name>
    <dbReference type="NCBI Taxonomy" id="188770"/>
    <lineage>
        <taxon>Bacteria</taxon>
        <taxon>Bacillati</taxon>
        <taxon>Actinomycetota</taxon>
        <taxon>Actinomycetes</taxon>
        <taxon>Kitasatosporales</taxon>
        <taxon>Streptomycetaceae</taxon>
        <taxon>Streptomyces</taxon>
        <taxon>Streptomyces aurantiacus group</taxon>
    </lineage>
</organism>
<name>A0ABX7EE10_9ACTN</name>
<sequence>MRTATIAGRPALLVDGLAVDIEQASDALFPPSDPQALYSRWREFRTWVAGAALPKGTPFAPAAAAALVPKVREAYARLAASGATAGAA</sequence>
<accession>A0ABX7EE10</accession>
<dbReference type="Proteomes" id="UP000596311">
    <property type="component" value="Chromosome"/>
</dbReference>
<evidence type="ECO:0000313" key="2">
    <source>
        <dbReference type="Proteomes" id="UP000596311"/>
    </source>
</evidence>
<dbReference type="RefSeq" id="WP_203214624.1">
    <property type="nucleotide sequence ID" value="NZ_CP049945.1"/>
</dbReference>